<feature type="compositionally biased region" description="Basic residues" evidence="1">
    <location>
        <begin position="126"/>
        <end position="149"/>
    </location>
</feature>
<organism evidence="2 3">
    <name type="scientific">Corynebacterium canis</name>
    <dbReference type="NCBI Taxonomy" id="679663"/>
    <lineage>
        <taxon>Bacteria</taxon>
        <taxon>Bacillati</taxon>
        <taxon>Actinomycetota</taxon>
        <taxon>Actinomycetes</taxon>
        <taxon>Mycobacteriales</taxon>
        <taxon>Corynebacteriaceae</taxon>
        <taxon>Corynebacterium</taxon>
    </lineage>
</organism>
<dbReference type="SUPFAM" id="SSF53098">
    <property type="entry name" value="Ribonuclease H-like"/>
    <property type="match status" value="1"/>
</dbReference>
<accession>A0A5C5UCL6</accession>
<feature type="region of interest" description="Disordered" evidence="1">
    <location>
        <begin position="126"/>
        <end position="156"/>
    </location>
</feature>
<reference evidence="2 3" key="1">
    <citation type="submission" date="2019-08" db="EMBL/GenBank/DDBJ databases">
        <authorList>
            <person name="Lei W."/>
        </authorList>
    </citation>
    <scope>NUCLEOTIDE SEQUENCE [LARGE SCALE GENOMIC DNA]</scope>
    <source>
        <strain evidence="2 3">CCUG 58627</strain>
    </source>
</reference>
<dbReference type="InterPro" id="IPR012337">
    <property type="entry name" value="RNaseH-like_sf"/>
</dbReference>
<dbReference type="OrthoDB" id="190275at2"/>
<dbReference type="EMBL" id="VOHM01000019">
    <property type="protein sequence ID" value="TWT24181.1"/>
    <property type="molecule type" value="Genomic_DNA"/>
</dbReference>
<protein>
    <submittedName>
        <fullName evidence="2">DNA polymerase III subunit epsilon</fullName>
    </submittedName>
</protein>
<comment type="caution">
    <text evidence="2">The sequence shown here is derived from an EMBL/GenBank/DDBJ whole genome shotgun (WGS) entry which is preliminary data.</text>
</comment>
<evidence type="ECO:0000313" key="3">
    <source>
        <dbReference type="Proteomes" id="UP000320791"/>
    </source>
</evidence>
<keyword evidence="3" id="KW-1185">Reference proteome</keyword>
<dbReference type="Gene3D" id="3.30.420.10">
    <property type="entry name" value="Ribonuclease H-like superfamily/Ribonuclease H"/>
    <property type="match status" value="1"/>
</dbReference>
<dbReference type="GO" id="GO:0003676">
    <property type="term" value="F:nucleic acid binding"/>
    <property type="evidence" value="ECO:0007669"/>
    <property type="project" value="InterPro"/>
</dbReference>
<dbReference type="Proteomes" id="UP000320791">
    <property type="component" value="Unassembled WGS sequence"/>
</dbReference>
<evidence type="ECO:0000256" key="1">
    <source>
        <dbReference type="SAM" id="MobiDB-lite"/>
    </source>
</evidence>
<dbReference type="InterPro" id="IPR036420">
    <property type="entry name" value="BRCT_dom_sf"/>
</dbReference>
<sequence length="351" mass="38660">MSPEEREAKRAAKEAARARAIARAPYVAVTVQTSGIHPSTSRIVAIDAVTFAADGTPVDDFYAVVNTDSDPGPKHLHGLTPEDVAEGKRMEQLVRALDRFLDGRTLVVHNGPRTWGFLVSETRRALKQQRGRSRSRNRNRRGRRPRRNTGHVPRPERIVDTLASVRRRDIALPDTRLRAVAHRMGCGPDDAAASISRAQQPPASVVREETMLLVALFLALREGELTVREPAELRADRFGLQRSNVRTDAPDIARRFTNPGVYVPGKHLIEGMEVVVTPEIRVDPNTVIAAALAANLAYSEKLTRTTSVVVCNHCENLRGKAMHAQRKGIPLVSDAEFLQLVSDVEKGTPAT</sequence>
<dbReference type="Gene3D" id="3.40.50.10190">
    <property type="entry name" value="BRCT domain"/>
    <property type="match status" value="1"/>
</dbReference>
<name>A0A5C5UCL6_9CORY</name>
<proteinExistence type="predicted"/>
<dbReference type="CDD" id="cd06127">
    <property type="entry name" value="DEDDh"/>
    <property type="match status" value="1"/>
</dbReference>
<dbReference type="AlphaFoldDB" id="A0A5C5UCL6"/>
<dbReference type="InterPro" id="IPR036397">
    <property type="entry name" value="RNaseH_sf"/>
</dbReference>
<evidence type="ECO:0000313" key="2">
    <source>
        <dbReference type="EMBL" id="TWT24181.1"/>
    </source>
</evidence>
<gene>
    <name evidence="2" type="ORF">FRX94_08915</name>
</gene>